<sequence>MSEAPRNVTLTTPMLKAMANPLRRQIFDTLAAMESARAADLAEALGVAANKISFHLRELAKAGMIAEAPELARDKRDRVWRPAGDAYTTGEPAEHAGTGSTSAMNAYLGQIAHDEQRRLAAALAHAQQHYASDGDIEAKALLSTSNLMLTRDEADELVRRIEALIPAFRQDLKAGRIPSAQPEPARELWHFSALLSADELLNKSHQGPDSPQTPK</sequence>
<gene>
    <name evidence="5" type="ORF">GcLGCM259_1528</name>
</gene>
<proteinExistence type="predicted"/>
<dbReference type="InterPro" id="IPR001845">
    <property type="entry name" value="HTH_ArsR_DNA-bd_dom"/>
</dbReference>
<evidence type="ECO:0000259" key="4">
    <source>
        <dbReference type="SMART" id="SM00418"/>
    </source>
</evidence>
<evidence type="ECO:0000313" key="5">
    <source>
        <dbReference type="EMBL" id="QCY47259.1"/>
    </source>
</evidence>
<dbReference type="Proteomes" id="UP000307000">
    <property type="component" value="Chromosome"/>
</dbReference>
<protein>
    <submittedName>
        <fullName evidence="5">Helix-turn-helix domain protein</fullName>
    </submittedName>
</protein>
<accession>A0A5B7WTG9</accession>
<dbReference type="KEGG" id="gcr:GcLGCM259_1528"/>
<dbReference type="CDD" id="cd00090">
    <property type="entry name" value="HTH_ARSR"/>
    <property type="match status" value="1"/>
</dbReference>
<name>A0A5B7WTG9_9MICC</name>
<feature type="domain" description="HTH arsR-type" evidence="4">
    <location>
        <begin position="13"/>
        <end position="125"/>
    </location>
</feature>
<dbReference type="AlphaFoldDB" id="A0A5B7WTG9"/>
<dbReference type="PANTHER" id="PTHR33154:SF15">
    <property type="entry name" value="REGULATORY PROTEIN ARSR"/>
    <property type="match status" value="1"/>
</dbReference>
<evidence type="ECO:0000256" key="3">
    <source>
        <dbReference type="ARBA" id="ARBA00023163"/>
    </source>
</evidence>
<evidence type="ECO:0000313" key="6">
    <source>
        <dbReference type="Proteomes" id="UP000307000"/>
    </source>
</evidence>
<evidence type="ECO:0000256" key="2">
    <source>
        <dbReference type="ARBA" id="ARBA00023125"/>
    </source>
</evidence>
<keyword evidence="2" id="KW-0238">DNA-binding</keyword>
<dbReference type="InterPro" id="IPR011991">
    <property type="entry name" value="ArsR-like_HTH"/>
</dbReference>
<dbReference type="PANTHER" id="PTHR33154">
    <property type="entry name" value="TRANSCRIPTIONAL REGULATOR, ARSR FAMILY"/>
    <property type="match status" value="1"/>
</dbReference>
<dbReference type="Pfam" id="PF12840">
    <property type="entry name" value="HTH_20"/>
    <property type="match status" value="1"/>
</dbReference>
<dbReference type="SMART" id="SM00418">
    <property type="entry name" value="HTH_ARSR"/>
    <property type="match status" value="1"/>
</dbReference>
<dbReference type="InterPro" id="IPR051081">
    <property type="entry name" value="HTH_MetalResp_TranReg"/>
</dbReference>
<evidence type="ECO:0000256" key="1">
    <source>
        <dbReference type="ARBA" id="ARBA00023015"/>
    </source>
</evidence>
<dbReference type="RefSeq" id="WP_138926278.1">
    <property type="nucleotide sequence ID" value="NZ_CP034412.1"/>
</dbReference>
<dbReference type="InterPro" id="IPR036390">
    <property type="entry name" value="WH_DNA-bd_sf"/>
</dbReference>
<reference evidence="5 6" key="1">
    <citation type="submission" date="2018-12" db="EMBL/GenBank/DDBJ databases">
        <title>Complete Genome Sequence of Glutamicibacter creatinolyticus strain LGCM259,isolated from an abscess of a 12-year-old mare in Italy.</title>
        <authorList>
            <person name="Santos R.G."/>
            <person name="Silva A.L."/>
            <person name="Seyffert N."/>
            <person name="Castro T.L.P."/>
            <person name="Attili A.R."/>
            <person name="Rifici C."/>
            <person name="Mazzullo G."/>
            <person name="Brenig B."/>
            <person name="Venanzi F."/>
            <person name="Azevedo V."/>
        </authorList>
    </citation>
    <scope>NUCLEOTIDE SEQUENCE [LARGE SCALE GENOMIC DNA]</scope>
    <source>
        <strain evidence="5 6">LGCM 259</strain>
    </source>
</reference>
<keyword evidence="6" id="KW-1185">Reference proteome</keyword>
<organism evidence="5 6">
    <name type="scientific">Glutamicibacter creatinolyticus</name>
    <dbReference type="NCBI Taxonomy" id="162496"/>
    <lineage>
        <taxon>Bacteria</taxon>
        <taxon>Bacillati</taxon>
        <taxon>Actinomycetota</taxon>
        <taxon>Actinomycetes</taxon>
        <taxon>Micrococcales</taxon>
        <taxon>Micrococcaceae</taxon>
        <taxon>Glutamicibacter</taxon>
    </lineage>
</organism>
<dbReference type="GO" id="GO:0003677">
    <property type="term" value="F:DNA binding"/>
    <property type="evidence" value="ECO:0007669"/>
    <property type="project" value="UniProtKB-KW"/>
</dbReference>
<dbReference type="Gene3D" id="1.10.10.10">
    <property type="entry name" value="Winged helix-like DNA-binding domain superfamily/Winged helix DNA-binding domain"/>
    <property type="match status" value="1"/>
</dbReference>
<keyword evidence="3" id="KW-0804">Transcription</keyword>
<dbReference type="EMBL" id="CP034412">
    <property type="protein sequence ID" value="QCY47259.1"/>
    <property type="molecule type" value="Genomic_DNA"/>
</dbReference>
<dbReference type="GO" id="GO:0003700">
    <property type="term" value="F:DNA-binding transcription factor activity"/>
    <property type="evidence" value="ECO:0007669"/>
    <property type="project" value="InterPro"/>
</dbReference>
<dbReference type="InterPro" id="IPR036388">
    <property type="entry name" value="WH-like_DNA-bd_sf"/>
</dbReference>
<keyword evidence="1" id="KW-0805">Transcription regulation</keyword>
<dbReference type="SUPFAM" id="SSF46785">
    <property type="entry name" value="Winged helix' DNA-binding domain"/>
    <property type="match status" value="1"/>
</dbReference>